<protein>
    <recommendedName>
        <fullName evidence="1">Immunity protein Imm33 domain-containing protein</fullName>
    </recommendedName>
</protein>
<keyword evidence="3" id="KW-1185">Reference proteome</keyword>
<dbReference type="AlphaFoldDB" id="A0A1T4PBG3"/>
<proteinExistence type="predicted"/>
<name>A0A1T4PBG3_9GAMM</name>
<sequence>MRTPHIDDAKNPDLETNQTKNGFLCLVSKLVIDEKLPIRFMYKTVPDHLNDTGWRMYTGYETEDFLEDELLNMIPMPVETMCKADPTLTKLVEYNAGTVWERHPGADENGWERVYDYKIPSPQVDVSITNDADEFNSLK</sequence>
<organism evidence="2 3">
    <name type="scientific">Oceanospirillum multiglobuliferum</name>
    <dbReference type="NCBI Taxonomy" id="64969"/>
    <lineage>
        <taxon>Bacteria</taxon>
        <taxon>Pseudomonadati</taxon>
        <taxon>Pseudomonadota</taxon>
        <taxon>Gammaproteobacteria</taxon>
        <taxon>Oceanospirillales</taxon>
        <taxon>Oceanospirillaceae</taxon>
        <taxon>Oceanospirillum</taxon>
    </lineage>
</organism>
<feature type="domain" description="Immunity protein Imm33" evidence="1">
    <location>
        <begin position="25"/>
        <end position="104"/>
    </location>
</feature>
<comment type="caution">
    <text evidence="2">The sequence shown here is derived from an EMBL/GenBank/DDBJ whole genome shotgun (WGS) entry which is preliminary data.</text>
</comment>
<dbReference type="InterPro" id="IPR018689">
    <property type="entry name" value="Imm33_dom"/>
</dbReference>
<dbReference type="Pfam" id="PF09951">
    <property type="entry name" value="Imm33"/>
    <property type="match status" value="1"/>
</dbReference>
<dbReference type="OrthoDB" id="4827574at2"/>
<reference evidence="2 3" key="1">
    <citation type="submission" date="2017-01" db="EMBL/GenBank/DDBJ databases">
        <title>Genome Sequencing of a Marine Spirillum, Oceanospirillum multiglobuliferum ATCC 33336, from Japan.</title>
        <authorList>
            <person name="Carney J.G."/>
            <person name="Trachtenberg A.M."/>
            <person name="Rheaume B.A."/>
            <person name="Linnane J.D."/>
            <person name="Pitts N.L."/>
            <person name="Mykles D.L."/>
            <person name="Maclea K.S."/>
        </authorList>
    </citation>
    <scope>NUCLEOTIDE SEQUENCE [LARGE SCALE GENOMIC DNA]</scope>
    <source>
        <strain evidence="2 3">ATCC 33336</strain>
    </source>
</reference>
<dbReference type="STRING" id="64969.SAMN02745127_01397"/>
<evidence type="ECO:0000313" key="2">
    <source>
        <dbReference type="EMBL" id="OPX55630.1"/>
    </source>
</evidence>
<gene>
    <name evidence="2" type="ORF">BTE48_08450</name>
</gene>
<dbReference type="Proteomes" id="UP000191418">
    <property type="component" value="Unassembled WGS sequence"/>
</dbReference>
<dbReference type="RefSeq" id="WP_078745015.1">
    <property type="nucleotide sequence ID" value="NZ_FUXG01000008.1"/>
</dbReference>
<dbReference type="EMBL" id="MTSM01000008">
    <property type="protein sequence ID" value="OPX55630.1"/>
    <property type="molecule type" value="Genomic_DNA"/>
</dbReference>
<evidence type="ECO:0000259" key="1">
    <source>
        <dbReference type="Pfam" id="PF09951"/>
    </source>
</evidence>
<evidence type="ECO:0000313" key="3">
    <source>
        <dbReference type="Proteomes" id="UP000191418"/>
    </source>
</evidence>
<accession>A0A1T4PBG3</accession>